<keyword evidence="3" id="KW-1185">Reference proteome</keyword>
<protein>
    <submittedName>
        <fullName evidence="2">Acyl dehydratase</fullName>
    </submittedName>
</protein>
<accession>A0A366FR53</accession>
<name>A0A366FR53_9HYPH</name>
<dbReference type="PANTHER" id="PTHR42993:SF1">
    <property type="entry name" value="MAOC-LIKE DEHYDRATASE DOMAIN-CONTAINING PROTEIN"/>
    <property type="match status" value="1"/>
</dbReference>
<dbReference type="InterPro" id="IPR029069">
    <property type="entry name" value="HotDog_dom_sf"/>
</dbReference>
<comment type="caution">
    <text evidence="2">The sequence shown here is derived from an EMBL/GenBank/DDBJ whole genome shotgun (WGS) entry which is preliminary data.</text>
</comment>
<organism evidence="2 3">
    <name type="scientific">Roseiarcus fermentans</name>
    <dbReference type="NCBI Taxonomy" id="1473586"/>
    <lineage>
        <taxon>Bacteria</taxon>
        <taxon>Pseudomonadati</taxon>
        <taxon>Pseudomonadota</taxon>
        <taxon>Alphaproteobacteria</taxon>
        <taxon>Hyphomicrobiales</taxon>
        <taxon>Roseiarcaceae</taxon>
        <taxon>Roseiarcus</taxon>
    </lineage>
</organism>
<dbReference type="EMBL" id="QNRK01000003">
    <property type="protein sequence ID" value="RBP17164.1"/>
    <property type="molecule type" value="Genomic_DNA"/>
</dbReference>
<dbReference type="PANTHER" id="PTHR42993">
    <property type="entry name" value="MAOC-LIKE DEHYDRATASE DOMAIN-CONTAINING PROTEIN"/>
    <property type="match status" value="1"/>
</dbReference>
<gene>
    <name evidence="2" type="ORF">DFR50_10349</name>
</gene>
<dbReference type="AlphaFoldDB" id="A0A366FR53"/>
<reference evidence="2 3" key="1">
    <citation type="submission" date="2018-06" db="EMBL/GenBank/DDBJ databases">
        <title>Genomic Encyclopedia of Type Strains, Phase IV (KMG-IV): sequencing the most valuable type-strain genomes for metagenomic binning, comparative biology and taxonomic classification.</title>
        <authorList>
            <person name="Goeker M."/>
        </authorList>
    </citation>
    <scope>NUCLEOTIDE SEQUENCE [LARGE SCALE GENOMIC DNA]</scope>
    <source>
        <strain evidence="2 3">DSM 24875</strain>
    </source>
</reference>
<dbReference type="InterPro" id="IPR002539">
    <property type="entry name" value="MaoC-like_dom"/>
</dbReference>
<evidence type="ECO:0000313" key="2">
    <source>
        <dbReference type="EMBL" id="RBP17164.1"/>
    </source>
</evidence>
<dbReference type="Pfam" id="PF01575">
    <property type="entry name" value="MaoC_dehydratas"/>
    <property type="match status" value="1"/>
</dbReference>
<dbReference type="OrthoDB" id="9801735at2"/>
<evidence type="ECO:0000313" key="3">
    <source>
        <dbReference type="Proteomes" id="UP000253529"/>
    </source>
</evidence>
<evidence type="ECO:0000259" key="1">
    <source>
        <dbReference type="Pfam" id="PF01575"/>
    </source>
</evidence>
<dbReference type="Gene3D" id="3.10.129.10">
    <property type="entry name" value="Hotdog Thioesterase"/>
    <property type="match status" value="1"/>
</dbReference>
<feature type="domain" description="MaoC-like" evidence="1">
    <location>
        <begin position="18"/>
        <end position="117"/>
    </location>
</feature>
<proteinExistence type="predicted"/>
<dbReference type="Proteomes" id="UP000253529">
    <property type="component" value="Unassembled WGS sequence"/>
</dbReference>
<sequence length="168" mass="17684">MIGWSDIVDAEGSLDLGATDWRALSQAQVDLFARATGDAQFLHVDPERAAREGPFGGAIAHGYLLVSLMPALLAQRIVLPPGAAVVNYGLDKLRFADPVRVGARFRGRFVVTARNRLGPGKTLVKARAAIEVEGAARPAVTADPLIALVRLRDAFQTPEGAPPAAAPA</sequence>
<dbReference type="RefSeq" id="WP_113887801.1">
    <property type="nucleotide sequence ID" value="NZ_QNRK01000003.1"/>
</dbReference>
<dbReference type="CDD" id="cd03450">
    <property type="entry name" value="NodN"/>
    <property type="match status" value="1"/>
</dbReference>
<dbReference type="InterPro" id="IPR039375">
    <property type="entry name" value="NodN-like"/>
</dbReference>
<dbReference type="SUPFAM" id="SSF54637">
    <property type="entry name" value="Thioesterase/thiol ester dehydrase-isomerase"/>
    <property type="match status" value="1"/>
</dbReference>